<dbReference type="RefSeq" id="WP_162300637.1">
    <property type="nucleotide sequence ID" value="NZ_QRCT01000045.1"/>
</dbReference>
<reference evidence="1 2" key="1">
    <citation type="submission" date="2018-07" db="EMBL/GenBank/DDBJ databases">
        <title>Anaerosacharophilus polymeroproducens gen. nov. sp. nov., an anaerobic bacterium isolated from salt field.</title>
        <authorList>
            <person name="Kim W."/>
            <person name="Yang S.-H."/>
            <person name="Oh J."/>
            <person name="Lee J.-H."/>
            <person name="Kwon K.K."/>
        </authorList>
    </citation>
    <scope>NUCLEOTIDE SEQUENCE [LARGE SCALE GENOMIC DNA]</scope>
    <source>
        <strain evidence="1 2">MCWD5</strain>
    </source>
</reference>
<comment type="caution">
    <text evidence="1">The sequence shown here is derived from an EMBL/GenBank/DDBJ whole genome shotgun (WGS) entry which is preliminary data.</text>
</comment>
<gene>
    <name evidence="1" type="ORF">DWV06_12945</name>
</gene>
<keyword evidence="2" id="KW-1185">Reference proteome</keyword>
<name>A0A371ATD8_9FIRM</name>
<protein>
    <submittedName>
        <fullName evidence="1">Uncharacterized protein</fullName>
    </submittedName>
</protein>
<evidence type="ECO:0000313" key="1">
    <source>
        <dbReference type="EMBL" id="RDU22846.1"/>
    </source>
</evidence>
<evidence type="ECO:0000313" key="2">
    <source>
        <dbReference type="Proteomes" id="UP000255036"/>
    </source>
</evidence>
<sequence>KDKSLVSYETLEWSENQQLRLNNAVIKKLQSEKRSFEDEVKNYFINKLIDGTVGAKINEKIDNILKKSPASVRIAYEAATMVVDISKLYNEIEAHNKGLSLKQEELKIGFALEALGIRSSMIVSNSGEVTITKADMNPVETRARIAWAKEIYNKQKSKERKLKFDFTTYLNIYYYGLGDEKKGWSNLSDKEKQKWREMYNGCKEISNFNDLF</sequence>
<dbReference type="Proteomes" id="UP000255036">
    <property type="component" value="Unassembled WGS sequence"/>
</dbReference>
<feature type="non-terminal residue" evidence="1">
    <location>
        <position position="1"/>
    </location>
</feature>
<proteinExistence type="predicted"/>
<dbReference type="EMBL" id="QRCT01000045">
    <property type="protein sequence ID" value="RDU22846.1"/>
    <property type="molecule type" value="Genomic_DNA"/>
</dbReference>
<organism evidence="1 2">
    <name type="scientific">Anaerosacchariphilus polymeriproducens</name>
    <dbReference type="NCBI Taxonomy" id="1812858"/>
    <lineage>
        <taxon>Bacteria</taxon>
        <taxon>Bacillati</taxon>
        <taxon>Bacillota</taxon>
        <taxon>Clostridia</taxon>
        <taxon>Lachnospirales</taxon>
        <taxon>Lachnospiraceae</taxon>
        <taxon>Anaerosacchariphilus</taxon>
    </lineage>
</organism>
<accession>A0A371ATD8</accession>
<dbReference type="AlphaFoldDB" id="A0A371ATD8"/>